<reference evidence="5 7" key="1">
    <citation type="journal article" date="2017" name="Lancet Infect. Dis.">
        <title>Global outbreak of severe Mycobacterium chimaera disease after cardiac surgery: a molecular epidemiological study.</title>
        <authorList>
            <person name="van Ingen J."/>
            <person name="Kohl T."/>
            <person name="Kranzer K."/>
            <person name="Hasse B."/>
            <person name="Keller P."/>
            <person name="Szafranska A."/>
            <person name="Hillemann D."/>
            <person name="Chand M."/>
            <person name="Schreiber P."/>
            <person name="Sommerstein R."/>
            <person name="Berger C."/>
            <person name="Genoni M."/>
            <person name="Ruegg C."/>
            <person name="Troillet N."/>
            <person name="Widmer A.F."/>
            <person name="Becker S.L."/>
            <person name="Herrmann M."/>
            <person name="Eckmanns T."/>
            <person name="Haller S."/>
            <person name="Hoeller C."/>
            <person name="Debast S.B."/>
            <person name="Wolfhagen M.J."/>
            <person name="Hopman J."/>
            <person name="Kluytmans J."/>
            <person name="Langelaar M."/>
            <person name="Notermans D.W."/>
            <person name="ten Oever J."/>
            <person name="van den Barselaar P."/>
            <person name="Vonk A.B.A."/>
            <person name="Vos M.C."/>
            <person name="Ahmed N."/>
            <person name="Brown T."/>
            <person name="Crook D."/>
            <person name="Lamagni T."/>
            <person name="Phin N."/>
            <person name="Smith E.G."/>
            <person name="Zambon M."/>
            <person name="Serr A."/>
            <person name="Goetting T."/>
            <person name="Ebner W."/>
            <person name="Thuermer A."/>
            <person name="Utpatel C."/>
            <person name="Sproer C."/>
            <person name="Bunk B."/>
            <person name="Nubel U."/>
            <person name="Bloemberg G."/>
            <person name="Bottger E."/>
            <person name="Niemann S."/>
            <person name="Wagner D."/>
            <person name="Sax H."/>
        </authorList>
    </citation>
    <scope>NUCLEOTIDE SEQUENCE [LARGE SCALE GENOMIC DNA]</scope>
    <source>
        <strain evidence="5 7">ZUERICH-2</strain>
    </source>
</reference>
<protein>
    <submittedName>
        <fullName evidence="5">Carveol dehydrogenase</fullName>
        <ecNumber evidence="5">1.1.1.275</ecNumber>
    </submittedName>
    <submittedName>
        <fullName evidence="6">Mycofactocin-coupled SDR family oxidoreductase</fullName>
    </submittedName>
</protein>
<dbReference type="EMBL" id="CP015267">
    <property type="protein sequence ID" value="ASL16586.1"/>
    <property type="molecule type" value="Genomic_DNA"/>
</dbReference>
<evidence type="ECO:0000256" key="1">
    <source>
        <dbReference type="ARBA" id="ARBA00006484"/>
    </source>
</evidence>
<keyword evidence="3" id="KW-0520">NAD</keyword>
<reference evidence="6 8" key="3">
    <citation type="submission" date="2023-06" db="EMBL/GenBank/DDBJ databases">
        <title>Itaconate inhibition of nontuberculous mycobacteria.</title>
        <authorList>
            <person name="Breen P."/>
            <person name="Zimbric M."/>
            <person name="Caverly L."/>
        </authorList>
    </citation>
    <scope>NUCLEOTIDE SEQUENCE [LARGE SCALE GENOMIC DNA]</scope>
    <source>
        <strain evidence="6 8">FLAC1071</strain>
    </source>
</reference>
<dbReference type="Gene3D" id="3.40.50.720">
    <property type="entry name" value="NAD(P)-binding Rossmann-like Domain"/>
    <property type="match status" value="1"/>
</dbReference>
<evidence type="ECO:0000313" key="7">
    <source>
        <dbReference type="Proteomes" id="UP000198286"/>
    </source>
</evidence>
<dbReference type="RefSeq" id="WP_042912706.1">
    <property type="nucleotide sequence ID" value="NZ_CP012885.2"/>
</dbReference>
<dbReference type="NCBIfam" id="TIGR03971">
    <property type="entry name" value="SDR_subfam_1"/>
    <property type="match status" value="1"/>
</dbReference>
<dbReference type="Proteomes" id="UP001529272">
    <property type="component" value="Unassembled WGS sequence"/>
</dbReference>
<dbReference type="EMBL" id="JASZZX010000003">
    <property type="protein sequence ID" value="MDM3925506.1"/>
    <property type="molecule type" value="Genomic_DNA"/>
</dbReference>
<dbReference type="CDD" id="cd05233">
    <property type="entry name" value="SDR_c"/>
    <property type="match status" value="1"/>
</dbReference>
<keyword evidence="2 5" id="KW-0560">Oxidoreductase</keyword>
<dbReference type="STRING" id="222805.AN480_19240"/>
<dbReference type="InterPro" id="IPR036291">
    <property type="entry name" value="NAD(P)-bd_dom_sf"/>
</dbReference>
<keyword evidence="8" id="KW-1185">Reference proteome</keyword>
<dbReference type="SUPFAM" id="SSF51735">
    <property type="entry name" value="NAD(P)-binding Rossmann-fold domains"/>
    <property type="match status" value="1"/>
</dbReference>
<dbReference type="KEGG" id="mchi:AN480_19240"/>
<dbReference type="Pfam" id="PF00106">
    <property type="entry name" value="adh_short"/>
    <property type="match status" value="1"/>
</dbReference>
<comment type="similarity">
    <text evidence="1 4">Belongs to the short-chain dehydrogenases/reductases (SDR) family.</text>
</comment>
<dbReference type="Proteomes" id="UP000198286">
    <property type="component" value="Chromosome"/>
</dbReference>
<dbReference type="PRINTS" id="PR00080">
    <property type="entry name" value="SDRFAMILY"/>
</dbReference>
<gene>
    <name evidence="5" type="ORF">MYCOZU2_04215</name>
    <name evidence="6" type="ORF">QRB35_05645</name>
</gene>
<evidence type="ECO:0000313" key="5">
    <source>
        <dbReference type="EMBL" id="ASL16586.1"/>
    </source>
</evidence>
<dbReference type="InterPro" id="IPR023985">
    <property type="entry name" value="SDR_subfam_1"/>
</dbReference>
<name>A0A220YG63_MYCIT</name>
<dbReference type="PANTHER" id="PTHR24321:SF8">
    <property type="entry name" value="ESTRADIOL 17-BETA-DEHYDROGENASE 8-RELATED"/>
    <property type="match status" value="1"/>
</dbReference>
<proteinExistence type="inferred from homology"/>
<evidence type="ECO:0000256" key="3">
    <source>
        <dbReference type="ARBA" id="ARBA00023027"/>
    </source>
</evidence>
<evidence type="ECO:0000313" key="8">
    <source>
        <dbReference type="Proteomes" id="UP001529272"/>
    </source>
</evidence>
<dbReference type="PANTHER" id="PTHR24321">
    <property type="entry name" value="DEHYDROGENASES, SHORT CHAIN"/>
    <property type="match status" value="1"/>
</dbReference>
<dbReference type="EC" id="1.1.1.275" evidence="5"/>
<evidence type="ECO:0000256" key="4">
    <source>
        <dbReference type="RuleBase" id="RU000363"/>
    </source>
</evidence>
<accession>A0A220YG63</accession>
<dbReference type="FunFam" id="3.40.50.720:FF:000084">
    <property type="entry name" value="Short-chain dehydrogenase reductase"/>
    <property type="match status" value="1"/>
</dbReference>
<evidence type="ECO:0000313" key="6">
    <source>
        <dbReference type="EMBL" id="MDM3925506.1"/>
    </source>
</evidence>
<sequence length="273" mass="27965">MGEFDNVVAVVTGAARGQGRSHAVALAEQGADIIAVDICADLEAIPYALGTEPELAETVQLVGSAGRKAVPVIADVRDLAGLRAGVQAGIDELGEVDVVIANAGVVAIGLTEPDAEPVFNTIVDTNLKGVWHTMLATVPSIVRKGVGGSVVLVSSSQGLTGRGGDGSAAMFAYAASKHGVVGLMRSAANAYAPHKIRVNSVHPSGVATPMILNDFVVNRMTENPNPAVSQMLLPGVPLVEARDVTEAVLWLAGPRSRYVTGVSIPVDAGHVVM</sequence>
<organism evidence="5 7">
    <name type="scientific">Mycobacterium intracellulare subsp. chimaera</name>
    <dbReference type="NCBI Taxonomy" id="222805"/>
    <lineage>
        <taxon>Bacteria</taxon>
        <taxon>Bacillati</taxon>
        <taxon>Actinomycetota</taxon>
        <taxon>Actinomycetes</taxon>
        <taxon>Mycobacteriales</taxon>
        <taxon>Mycobacteriaceae</taxon>
        <taxon>Mycobacterium</taxon>
        <taxon>Mycobacterium avium complex (MAC)</taxon>
    </lineage>
</organism>
<dbReference type="AlphaFoldDB" id="A0A220YG63"/>
<dbReference type="NCBIfam" id="NF009467">
    <property type="entry name" value="PRK12826.1-3"/>
    <property type="match status" value="1"/>
</dbReference>
<dbReference type="GO" id="GO:0033702">
    <property type="term" value="F:(+)-trans-carveol dehydrogenase activity"/>
    <property type="evidence" value="ECO:0007669"/>
    <property type="project" value="UniProtKB-EC"/>
</dbReference>
<reference evidence="8" key="2">
    <citation type="submission" date="2023-06" db="EMBL/GenBank/DDBJ databases">
        <title>Itaconate inhibition of nontuberculous mycobacteria.</title>
        <authorList>
            <person name="Spilker T."/>
        </authorList>
    </citation>
    <scope>NUCLEOTIDE SEQUENCE [LARGE SCALE GENOMIC DNA]</scope>
    <source>
        <strain evidence="8">FLAC1071</strain>
    </source>
</reference>
<dbReference type="InterPro" id="IPR002347">
    <property type="entry name" value="SDR_fam"/>
</dbReference>
<evidence type="ECO:0000256" key="2">
    <source>
        <dbReference type="ARBA" id="ARBA00023002"/>
    </source>
</evidence>
<dbReference type="PRINTS" id="PR00081">
    <property type="entry name" value="GDHRDH"/>
</dbReference>
<reference evidence="6" key="4">
    <citation type="submission" date="2023-06" db="EMBL/GenBank/DDBJ databases">
        <authorList>
            <person name="Spilker T."/>
        </authorList>
    </citation>
    <scope>NUCLEOTIDE SEQUENCE</scope>
    <source>
        <strain evidence="6">FLAC1071</strain>
    </source>
</reference>